<feature type="chain" id="PRO_5046196343" description="DUF3558 domain-containing protein" evidence="2">
    <location>
        <begin position="33"/>
        <end position="337"/>
    </location>
</feature>
<feature type="signal peptide" evidence="2">
    <location>
        <begin position="1"/>
        <end position="32"/>
    </location>
</feature>
<dbReference type="Proteomes" id="UP001251849">
    <property type="component" value="Unassembled WGS sequence"/>
</dbReference>
<gene>
    <name evidence="3" type="ORF">Q9S71_13115</name>
</gene>
<sequence>MSTRGSGTRRRIIGTSLAAAASVLLLAGCAGAVEASPSPSPSSPSASSPGPSSSPEETDAEAQGISATCDDLLADPSLSDATGSASSAEPDGLWSTAAEVAGGLVCGFDSAQLSGTIVALPADRAGSLAAAADAECAPSYDAVECIGTGAADGMTVAVSFLTVEQTQAQTDLVTRLRDAALDAVRAADRAPLAEPAALPPSCTELGDAIDPSAVLRAEEVFPEPIMEGDVPFDRRTVEAAELVRACDWSELTDSRELQVVIVPGGAEKWGEVSDRLGGTAASVDGADATEVQEDNRVRLLVRGSVDLILVEGRFGDPERAVSPEDLRTVAQELLALS</sequence>
<keyword evidence="4" id="KW-1185">Reference proteome</keyword>
<dbReference type="PROSITE" id="PS51318">
    <property type="entry name" value="TAT"/>
    <property type="match status" value="1"/>
</dbReference>
<name>A0ABU3GE81_9MICO</name>
<organism evidence="3 4">
    <name type="scientific">Microbacterium gawkjiense</name>
    <dbReference type="NCBI Taxonomy" id="3067309"/>
    <lineage>
        <taxon>Bacteria</taxon>
        <taxon>Bacillati</taxon>
        <taxon>Actinomycetota</taxon>
        <taxon>Actinomycetes</taxon>
        <taxon>Micrococcales</taxon>
        <taxon>Microbacteriaceae</taxon>
        <taxon>Microbacterium</taxon>
    </lineage>
</organism>
<proteinExistence type="predicted"/>
<evidence type="ECO:0000313" key="4">
    <source>
        <dbReference type="Proteomes" id="UP001251849"/>
    </source>
</evidence>
<protein>
    <recommendedName>
        <fullName evidence="5">DUF3558 domain-containing protein</fullName>
    </recommendedName>
</protein>
<dbReference type="EMBL" id="JAUZVV010000002">
    <property type="protein sequence ID" value="MDT3317761.1"/>
    <property type="molecule type" value="Genomic_DNA"/>
</dbReference>
<accession>A0ABU3GE81</accession>
<dbReference type="InterPro" id="IPR006311">
    <property type="entry name" value="TAT_signal"/>
</dbReference>
<dbReference type="PROSITE" id="PS51257">
    <property type="entry name" value="PROKAR_LIPOPROTEIN"/>
    <property type="match status" value="1"/>
</dbReference>
<evidence type="ECO:0000256" key="1">
    <source>
        <dbReference type="SAM" id="MobiDB-lite"/>
    </source>
</evidence>
<evidence type="ECO:0000256" key="2">
    <source>
        <dbReference type="SAM" id="SignalP"/>
    </source>
</evidence>
<comment type="caution">
    <text evidence="3">The sequence shown here is derived from an EMBL/GenBank/DDBJ whole genome shotgun (WGS) entry which is preliminary data.</text>
</comment>
<reference evidence="3 4" key="1">
    <citation type="submission" date="2023-08" db="EMBL/GenBank/DDBJ databases">
        <title>Microbacterium aquilitoris sp. nov. and Microbacterium gwkjibeachense sp. nov., isolated from beach.</title>
        <authorList>
            <person name="Lee S.D."/>
            <person name="Yang H."/>
            <person name="Kim I."/>
        </authorList>
    </citation>
    <scope>NUCLEOTIDE SEQUENCE [LARGE SCALE GENOMIC DNA]</scope>
    <source>
        <strain evidence="3 4">KSW4-11</strain>
    </source>
</reference>
<evidence type="ECO:0000313" key="3">
    <source>
        <dbReference type="EMBL" id="MDT3317761.1"/>
    </source>
</evidence>
<feature type="compositionally biased region" description="Low complexity" evidence="1">
    <location>
        <begin position="33"/>
        <end position="55"/>
    </location>
</feature>
<dbReference type="RefSeq" id="WP_311862779.1">
    <property type="nucleotide sequence ID" value="NZ_JAUZVV010000002.1"/>
</dbReference>
<feature type="region of interest" description="Disordered" evidence="1">
    <location>
        <begin position="33"/>
        <end position="64"/>
    </location>
</feature>
<keyword evidence="2" id="KW-0732">Signal</keyword>
<evidence type="ECO:0008006" key="5">
    <source>
        <dbReference type="Google" id="ProtNLM"/>
    </source>
</evidence>